<keyword evidence="7" id="KW-0032">Aminotransferase</keyword>
<protein>
    <submittedName>
        <fullName evidence="7">PLP-dependent aminotransferase family protein</fullName>
    </submittedName>
</protein>
<dbReference type="InterPro" id="IPR036390">
    <property type="entry name" value="WH_DNA-bd_sf"/>
</dbReference>
<evidence type="ECO:0000256" key="4">
    <source>
        <dbReference type="ARBA" id="ARBA00023125"/>
    </source>
</evidence>
<dbReference type="AlphaFoldDB" id="A0A370UD20"/>
<dbReference type="GO" id="GO:0008483">
    <property type="term" value="F:transaminase activity"/>
    <property type="evidence" value="ECO:0007669"/>
    <property type="project" value="UniProtKB-KW"/>
</dbReference>
<dbReference type="Gene3D" id="3.40.640.10">
    <property type="entry name" value="Type I PLP-dependent aspartate aminotransferase-like (Major domain)"/>
    <property type="match status" value="1"/>
</dbReference>
<dbReference type="SUPFAM" id="SSF53383">
    <property type="entry name" value="PLP-dependent transferases"/>
    <property type="match status" value="1"/>
</dbReference>
<gene>
    <name evidence="7" type="ORF">DN730_01175</name>
</gene>
<dbReference type="PANTHER" id="PTHR46577:SF2">
    <property type="entry name" value="TRANSCRIPTIONAL REGULATORY PROTEIN"/>
    <property type="match status" value="1"/>
</dbReference>
<dbReference type="EMBL" id="QKRA01000001">
    <property type="protein sequence ID" value="RDL45690.1"/>
    <property type="molecule type" value="Genomic_DNA"/>
</dbReference>
<evidence type="ECO:0000259" key="6">
    <source>
        <dbReference type="PROSITE" id="PS50949"/>
    </source>
</evidence>
<evidence type="ECO:0000313" key="7">
    <source>
        <dbReference type="EMBL" id="RDL45690.1"/>
    </source>
</evidence>
<dbReference type="GO" id="GO:0003700">
    <property type="term" value="F:DNA-binding transcription factor activity"/>
    <property type="evidence" value="ECO:0007669"/>
    <property type="project" value="InterPro"/>
</dbReference>
<keyword evidence="2" id="KW-0663">Pyridoxal phosphate</keyword>
<dbReference type="InterPro" id="IPR000524">
    <property type="entry name" value="Tscrpt_reg_HTH_GntR"/>
</dbReference>
<dbReference type="CDD" id="cd07377">
    <property type="entry name" value="WHTH_GntR"/>
    <property type="match status" value="1"/>
</dbReference>
<dbReference type="InterPro" id="IPR036388">
    <property type="entry name" value="WH-like_DNA-bd_sf"/>
</dbReference>
<comment type="similarity">
    <text evidence="1">In the C-terminal section; belongs to the class-I pyridoxal-phosphate-dependent aminotransferase family.</text>
</comment>
<dbReference type="InterPro" id="IPR015424">
    <property type="entry name" value="PyrdxlP-dep_Trfase"/>
</dbReference>
<accession>A0A370UD20</accession>
<dbReference type="Gene3D" id="1.10.10.10">
    <property type="entry name" value="Winged helix-like DNA-binding domain superfamily/Winged helix DNA-binding domain"/>
    <property type="match status" value="1"/>
</dbReference>
<dbReference type="SUPFAM" id="SSF46785">
    <property type="entry name" value="Winged helix' DNA-binding domain"/>
    <property type="match status" value="1"/>
</dbReference>
<keyword evidence="5" id="KW-0804">Transcription</keyword>
<dbReference type="InterPro" id="IPR051446">
    <property type="entry name" value="HTH_trans_reg/aminotransferase"/>
</dbReference>
<keyword evidence="3" id="KW-0805">Transcription regulation</keyword>
<feature type="domain" description="HTH gntR-type" evidence="6">
    <location>
        <begin position="3"/>
        <end position="71"/>
    </location>
</feature>
<reference evidence="7 8" key="1">
    <citation type="submission" date="2018-06" db="EMBL/GenBank/DDBJ databases">
        <title>Marinomonas sp. YLB-05 draft genome sequence.</title>
        <authorList>
            <person name="Yu L."/>
            <person name="Tang X."/>
        </authorList>
    </citation>
    <scope>NUCLEOTIDE SEQUENCE [LARGE SCALE GENOMIC DNA]</scope>
    <source>
        <strain evidence="7 8">YLB-05</strain>
    </source>
</reference>
<name>A0A370UD20_9GAMM</name>
<sequence>MAGFRYEALEAHLRQKIQTGRFKAGEKLPSVRTLCQQHTLSKATVIHALQRLETEQLVYAIPKSGYFVTQPSVHRHRPEKVSTPSLPTQVNVPELFRDIMSRSAAFDILPTEGGAPASKHLQTLNRMISRAARSQPEQKANYYDEPSGQQGLRQAIVELYRQRDTALDADNLCITAGCQHALFLALMATCQMGDTVAVESPAFYGVLQQIEQMGLDVIEISSDPTTGIDLNELEEKTKRYPIKACVVTPNFNTPTGSKMSTNDMKQLVSIAKTNSFYIIEDDIYGELRFRNELCAPLKAFDHDQRVILCGSFSKCLSRELRIGWISGGHLQQKIIQLKLITQLASPRATQQGLTEFITTGHFKRYISQQRQLLKNQRDEWLNEISANWGDLVRFSRPNGGLSCWVELPSHIDTQQSYKALIQEGIVLTPGALFSAQSLYKNHMRLSFSQPLTEHRRTALHLLFNTLLSAS</sequence>
<keyword evidence="8" id="KW-1185">Reference proteome</keyword>
<keyword evidence="4" id="KW-0238">DNA-binding</keyword>
<dbReference type="Gene3D" id="3.90.1150.10">
    <property type="entry name" value="Aspartate Aminotransferase, domain 1"/>
    <property type="match status" value="1"/>
</dbReference>
<organism evidence="7 8">
    <name type="scientific">Marinomonas piezotolerans</name>
    <dbReference type="NCBI Taxonomy" id="2213058"/>
    <lineage>
        <taxon>Bacteria</taxon>
        <taxon>Pseudomonadati</taxon>
        <taxon>Pseudomonadota</taxon>
        <taxon>Gammaproteobacteria</taxon>
        <taxon>Oceanospirillales</taxon>
        <taxon>Oceanospirillaceae</taxon>
        <taxon>Marinomonas</taxon>
    </lineage>
</organism>
<proteinExistence type="inferred from homology"/>
<keyword evidence="7" id="KW-0808">Transferase</keyword>
<evidence type="ECO:0000313" key="8">
    <source>
        <dbReference type="Proteomes" id="UP000254326"/>
    </source>
</evidence>
<evidence type="ECO:0000256" key="1">
    <source>
        <dbReference type="ARBA" id="ARBA00005384"/>
    </source>
</evidence>
<dbReference type="InterPro" id="IPR015421">
    <property type="entry name" value="PyrdxlP-dep_Trfase_major"/>
</dbReference>
<dbReference type="CDD" id="cd00609">
    <property type="entry name" value="AAT_like"/>
    <property type="match status" value="1"/>
</dbReference>
<evidence type="ECO:0000256" key="2">
    <source>
        <dbReference type="ARBA" id="ARBA00022898"/>
    </source>
</evidence>
<dbReference type="Pfam" id="PF00392">
    <property type="entry name" value="GntR"/>
    <property type="match status" value="1"/>
</dbReference>
<dbReference type="InterPro" id="IPR004839">
    <property type="entry name" value="Aminotransferase_I/II_large"/>
</dbReference>
<dbReference type="Proteomes" id="UP000254326">
    <property type="component" value="Unassembled WGS sequence"/>
</dbReference>
<dbReference type="SMART" id="SM00345">
    <property type="entry name" value="HTH_GNTR"/>
    <property type="match status" value="1"/>
</dbReference>
<dbReference type="OrthoDB" id="9804020at2"/>
<evidence type="ECO:0000256" key="5">
    <source>
        <dbReference type="ARBA" id="ARBA00023163"/>
    </source>
</evidence>
<dbReference type="RefSeq" id="WP_115466279.1">
    <property type="nucleotide sequence ID" value="NZ_QKRA01000001.1"/>
</dbReference>
<comment type="caution">
    <text evidence="7">The sequence shown here is derived from an EMBL/GenBank/DDBJ whole genome shotgun (WGS) entry which is preliminary data.</text>
</comment>
<dbReference type="GO" id="GO:0003677">
    <property type="term" value="F:DNA binding"/>
    <property type="evidence" value="ECO:0007669"/>
    <property type="project" value="UniProtKB-KW"/>
</dbReference>
<dbReference type="GO" id="GO:0030170">
    <property type="term" value="F:pyridoxal phosphate binding"/>
    <property type="evidence" value="ECO:0007669"/>
    <property type="project" value="InterPro"/>
</dbReference>
<dbReference type="Pfam" id="PF00155">
    <property type="entry name" value="Aminotran_1_2"/>
    <property type="match status" value="1"/>
</dbReference>
<evidence type="ECO:0000256" key="3">
    <source>
        <dbReference type="ARBA" id="ARBA00023015"/>
    </source>
</evidence>
<dbReference type="PANTHER" id="PTHR46577">
    <property type="entry name" value="HTH-TYPE TRANSCRIPTIONAL REGULATORY PROTEIN GABR"/>
    <property type="match status" value="1"/>
</dbReference>
<dbReference type="PROSITE" id="PS50949">
    <property type="entry name" value="HTH_GNTR"/>
    <property type="match status" value="1"/>
</dbReference>
<dbReference type="InterPro" id="IPR015422">
    <property type="entry name" value="PyrdxlP-dep_Trfase_small"/>
</dbReference>